<gene>
    <name evidence="2" type="ORF">JTE90_020684</name>
</gene>
<evidence type="ECO:0000256" key="1">
    <source>
        <dbReference type="SAM" id="SignalP"/>
    </source>
</evidence>
<keyword evidence="1" id="KW-0732">Signal</keyword>
<evidence type="ECO:0000313" key="2">
    <source>
        <dbReference type="EMBL" id="KAG8191431.1"/>
    </source>
</evidence>
<evidence type="ECO:0000313" key="3">
    <source>
        <dbReference type="Proteomes" id="UP000827092"/>
    </source>
</evidence>
<keyword evidence="3" id="KW-1185">Reference proteome</keyword>
<protein>
    <submittedName>
        <fullName evidence="2">Uncharacterized protein</fullName>
    </submittedName>
</protein>
<name>A0AAV6V6Y5_9ARAC</name>
<reference evidence="2 3" key="1">
    <citation type="journal article" date="2022" name="Nat. Ecol. Evol.">
        <title>A masculinizing supergene underlies an exaggerated male reproductive morph in a spider.</title>
        <authorList>
            <person name="Hendrickx F."/>
            <person name="De Corte Z."/>
            <person name="Sonet G."/>
            <person name="Van Belleghem S.M."/>
            <person name="Kostlbacher S."/>
            <person name="Vangestel C."/>
        </authorList>
    </citation>
    <scope>NUCLEOTIDE SEQUENCE [LARGE SCALE GENOMIC DNA]</scope>
    <source>
        <strain evidence="2">W744_W776</strain>
    </source>
</reference>
<comment type="caution">
    <text evidence="2">The sequence shown here is derived from an EMBL/GenBank/DDBJ whole genome shotgun (WGS) entry which is preliminary data.</text>
</comment>
<dbReference type="AlphaFoldDB" id="A0AAV6V6Y5"/>
<dbReference type="EMBL" id="JAFNEN010000159">
    <property type="protein sequence ID" value="KAG8191431.1"/>
    <property type="molecule type" value="Genomic_DNA"/>
</dbReference>
<proteinExistence type="predicted"/>
<sequence length="191" mass="21304">MLVSISCCVLFLFGLSSEVVASGSQCDDPAVEKFAASLYTALLISLDPDTIFSLEKPGKEASHIYYDVIYKDLSNRHLCNAHYVAKTVADTVASYDTFHVSRYLESRGIVVGSYLLQSGVLSCDNAVDYALEYFKLVITILNELDQEKFESYVIALSNAVVDYLEELNLESLEESTADLAFIFRQKLFQTD</sequence>
<organism evidence="2 3">
    <name type="scientific">Oedothorax gibbosus</name>
    <dbReference type="NCBI Taxonomy" id="931172"/>
    <lineage>
        <taxon>Eukaryota</taxon>
        <taxon>Metazoa</taxon>
        <taxon>Ecdysozoa</taxon>
        <taxon>Arthropoda</taxon>
        <taxon>Chelicerata</taxon>
        <taxon>Arachnida</taxon>
        <taxon>Araneae</taxon>
        <taxon>Araneomorphae</taxon>
        <taxon>Entelegynae</taxon>
        <taxon>Araneoidea</taxon>
        <taxon>Linyphiidae</taxon>
        <taxon>Erigoninae</taxon>
        <taxon>Oedothorax</taxon>
    </lineage>
</organism>
<feature type="chain" id="PRO_5043361274" evidence="1">
    <location>
        <begin position="22"/>
        <end position="191"/>
    </location>
</feature>
<feature type="signal peptide" evidence="1">
    <location>
        <begin position="1"/>
        <end position="21"/>
    </location>
</feature>
<dbReference type="Proteomes" id="UP000827092">
    <property type="component" value="Unassembled WGS sequence"/>
</dbReference>
<accession>A0AAV6V6Y5</accession>